<organism evidence="1 2">
    <name type="scientific">Kickxella alabastrina</name>
    <dbReference type="NCBI Taxonomy" id="61397"/>
    <lineage>
        <taxon>Eukaryota</taxon>
        <taxon>Fungi</taxon>
        <taxon>Fungi incertae sedis</taxon>
        <taxon>Zoopagomycota</taxon>
        <taxon>Kickxellomycotina</taxon>
        <taxon>Kickxellomycetes</taxon>
        <taxon>Kickxellales</taxon>
        <taxon>Kickxellaceae</taxon>
        <taxon>Kickxella</taxon>
    </lineage>
</organism>
<keyword evidence="2" id="KW-1185">Reference proteome</keyword>
<dbReference type="Proteomes" id="UP001150581">
    <property type="component" value="Unassembled WGS sequence"/>
</dbReference>
<sequence length="387" mass="40943">MKTLTLLGLASLLVSHALAACSGMNAADSGTCPTMQCQAINNNFSNPTVLASAESYSATPNSNATFVSEQTPNFAAVDRENLVLSLRRSAGANTASYVGSTVYFTRWIHYGAITAMIKSGSTTAGVVSSFQLQDDSGSSIDFDWVGISTNRVQANYYTNSQVQLSGAVAPILAVNPINTFVEYKVVWLPDSLTWYANGFAVRSVKRKDTWAEGEQKYNYPSKPARLSFSIWDASKSINPSMTQSWAGTIQSTSPQFDMVIKSVTVNCYTNGTGLTNTPHNSNALASGSVALSSQQQGASLVVSSKAVSANNGLANFGQSSEEDGDRDSLEDGHSSLLLTKSAAPADDLSKWLAGLNASTTSASWRVQSCGRVVSLFIVCGVAFVSSI</sequence>
<evidence type="ECO:0000313" key="1">
    <source>
        <dbReference type="EMBL" id="KAJ1901446.1"/>
    </source>
</evidence>
<comment type="caution">
    <text evidence="1">The sequence shown here is derived from an EMBL/GenBank/DDBJ whole genome shotgun (WGS) entry which is preliminary data.</text>
</comment>
<keyword evidence="1" id="KW-0326">Glycosidase</keyword>
<reference evidence="1" key="1">
    <citation type="submission" date="2022-07" db="EMBL/GenBank/DDBJ databases">
        <title>Phylogenomic reconstructions and comparative analyses of Kickxellomycotina fungi.</title>
        <authorList>
            <person name="Reynolds N.K."/>
            <person name="Stajich J.E."/>
            <person name="Barry K."/>
            <person name="Grigoriev I.V."/>
            <person name="Crous P."/>
            <person name="Smith M.E."/>
        </authorList>
    </citation>
    <scope>NUCLEOTIDE SEQUENCE</scope>
    <source>
        <strain evidence="1">Benny 63K</strain>
    </source>
</reference>
<dbReference type="EMBL" id="JANBPG010000027">
    <property type="protein sequence ID" value="KAJ1901446.1"/>
    <property type="molecule type" value="Genomic_DNA"/>
</dbReference>
<name>A0ACC1IV60_9FUNG</name>
<proteinExistence type="predicted"/>
<gene>
    <name evidence="1" type="primary">UTR2_3</name>
    <name evidence="1" type="ORF">LPJ66_000774</name>
</gene>
<protein>
    <submittedName>
        <fullName evidence="1">Glycosidase CRH2</fullName>
    </submittedName>
</protein>
<evidence type="ECO:0000313" key="2">
    <source>
        <dbReference type="Proteomes" id="UP001150581"/>
    </source>
</evidence>
<keyword evidence="1" id="KW-0378">Hydrolase</keyword>
<accession>A0ACC1IV60</accession>